<dbReference type="AlphaFoldDB" id="A0A7Y2PG35"/>
<keyword evidence="1" id="KW-0472">Membrane</keyword>
<sequence length="186" mass="20670">MSQPEATMVAAIIAAIATVLTLIFTVANKVDEEFRTAHRDVIVDDLKAVGKAVHEVLALSAIQLKTLDGPQHPERYRAAADASKRLKEKRLDVRYTLWGLDDAFRTLSRLPDWIGHAKPSPKIAQMLFVQAKEIGNQIDLAVRGAYIQGRSPSKWRVYRVNSAVKSFKKTYNDFSATRTPTTPAAP</sequence>
<keyword evidence="1" id="KW-0812">Transmembrane</keyword>
<gene>
    <name evidence="2" type="ORF">HKX06_20810</name>
</gene>
<accession>A0A7Y2PG35</accession>
<organism evidence="2 3">
    <name type="scientific">Sphingomonas paucimobilis</name>
    <name type="common">Pseudomonas paucimobilis</name>
    <dbReference type="NCBI Taxonomy" id="13689"/>
    <lineage>
        <taxon>Bacteria</taxon>
        <taxon>Pseudomonadati</taxon>
        <taxon>Pseudomonadota</taxon>
        <taxon>Alphaproteobacteria</taxon>
        <taxon>Sphingomonadales</taxon>
        <taxon>Sphingomonadaceae</taxon>
        <taxon>Sphingomonas</taxon>
    </lineage>
</organism>
<reference evidence="2 3" key="1">
    <citation type="submission" date="2020-05" db="EMBL/GenBank/DDBJ databases">
        <title>Draft Genome Sequences of Sphingomonas sp. Isolated from the International Space Station.</title>
        <authorList>
            <person name="Bijlani S."/>
            <person name="Singh N.K."/>
            <person name="Mason C.E."/>
            <person name="Wang C.C."/>
            <person name="Venkateswaran K."/>
        </authorList>
    </citation>
    <scope>NUCLEOTIDE SEQUENCE [LARGE SCALE GENOMIC DNA]</scope>
    <source>
        <strain evidence="2 3">FKI-L5-BR-P1</strain>
    </source>
</reference>
<feature type="transmembrane region" description="Helical" evidence="1">
    <location>
        <begin position="6"/>
        <end position="27"/>
    </location>
</feature>
<dbReference type="Proteomes" id="UP000550136">
    <property type="component" value="Unassembled WGS sequence"/>
</dbReference>
<proteinExistence type="predicted"/>
<dbReference type="EMBL" id="JABEOU010000064">
    <property type="protein sequence ID" value="NNG59786.1"/>
    <property type="molecule type" value="Genomic_DNA"/>
</dbReference>
<comment type="caution">
    <text evidence="2">The sequence shown here is derived from an EMBL/GenBank/DDBJ whole genome shotgun (WGS) entry which is preliminary data.</text>
</comment>
<evidence type="ECO:0000256" key="1">
    <source>
        <dbReference type="SAM" id="Phobius"/>
    </source>
</evidence>
<name>A0A7Y2PG35_SPHPI</name>
<keyword evidence="1" id="KW-1133">Transmembrane helix</keyword>
<protein>
    <submittedName>
        <fullName evidence="2">Uncharacterized protein</fullName>
    </submittedName>
</protein>
<dbReference type="RefSeq" id="WP_170171020.1">
    <property type="nucleotide sequence ID" value="NZ_JABEOU010000064.1"/>
</dbReference>
<evidence type="ECO:0000313" key="3">
    <source>
        <dbReference type="Proteomes" id="UP000550136"/>
    </source>
</evidence>
<evidence type="ECO:0000313" key="2">
    <source>
        <dbReference type="EMBL" id="NNG59786.1"/>
    </source>
</evidence>